<reference evidence="3 4" key="1">
    <citation type="journal article" date="2018" name="Cell">
        <title>The Chara Genome: Secondary Complexity and Implications for Plant Terrestrialization.</title>
        <authorList>
            <person name="Nishiyama T."/>
            <person name="Sakayama H."/>
            <person name="Vries J.D."/>
            <person name="Buschmann H."/>
            <person name="Saint-Marcoux D."/>
            <person name="Ullrich K.K."/>
            <person name="Haas F.B."/>
            <person name="Vanderstraeten L."/>
            <person name="Becker D."/>
            <person name="Lang D."/>
            <person name="Vosolsobe S."/>
            <person name="Rombauts S."/>
            <person name="Wilhelmsson P.K.I."/>
            <person name="Janitza P."/>
            <person name="Kern R."/>
            <person name="Heyl A."/>
            <person name="Rumpler F."/>
            <person name="Villalobos L.I.A.C."/>
            <person name="Clay J.M."/>
            <person name="Skokan R."/>
            <person name="Toyoda A."/>
            <person name="Suzuki Y."/>
            <person name="Kagoshima H."/>
            <person name="Schijlen E."/>
            <person name="Tajeshwar N."/>
            <person name="Catarino B."/>
            <person name="Hetherington A.J."/>
            <person name="Saltykova A."/>
            <person name="Bonnot C."/>
            <person name="Breuninger H."/>
            <person name="Symeonidi A."/>
            <person name="Radhakrishnan G.V."/>
            <person name="Van Nieuwerburgh F."/>
            <person name="Deforce D."/>
            <person name="Chang C."/>
            <person name="Karol K.G."/>
            <person name="Hedrich R."/>
            <person name="Ulvskov P."/>
            <person name="Glockner G."/>
            <person name="Delwiche C.F."/>
            <person name="Petrasek J."/>
            <person name="Van de Peer Y."/>
            <person name="Friml J."/>
            <person name="Beilby M."/>
            <person name="Dolan L."/>
            <person name="Kohara Y."/>
            <person name="Sugano S."/>
            <person name="Fujiyama A."/>
            <person name="Delaux P.-M."/>
            <person name="Quint M."/>
            <person name="TheiBen G."/>
            <person name="Hagemann M."/>
            <person name="Harholt J."/>
            <person name="Dunand C."/>
            <person name="Zachgo S."/>
            <person name="Langdale J."/>
            <person name="Maumus F."/>
            <person name="Straeten D.V.D."/>
            <person name="Gould S.B."/>
            <person name="Rensing S.A."/>
        </authorList>
    </citation>
    <scope>NUCLEOTIDE SEQUENCE [LARGE SCALE GENOMIC DNA]</scope>
    <source>
        <strain evidence="3 4">S276</strain>
    </source>
</reference>
<evidence type="ECO:0000256" key="2">
    <source>
        <dbReference type="SAM" id="SignalP"/>
    </source>
</evidence>
<dbReference type="Proteomes" id="UP000265515">
    <property type="component" value="Unassembled WGS sequence"/>
</dbReference>
<proteinExistence type="predicted"/>
<evidence type="ECO:0000313" key="3">
    <source>
        <dbReference type="EMBL" id="GBG83425.1"/>
    </source>
</evidence>
<feature type="compositionally biased region" description="Basic and acidic residues" evidence="1">
    <location>
        <begin position="156"/>
        <end position="168"/>
    </location>
</feature>
<feature type="compositionally biased region" description="Basic and acidic residues" evidence="1">
    <location>
        <begin position="270"/>
        <end position="280"/>
    </location>
</feature>
<protein>
    <submittedName>
        <fullName evidence="3">Uncharacterized protein</fullName>
    </submittedName>
</protein>
<name>A0A388LMG5_CHABU</name>
<keyword evidence="4" id="KW-1185">Reference proteome</keyword>
<dbReference type="EMBL" id="BFEA01000438">
    <property type="protein sequence ID" value="GBG83425.1"/>
    <property type="molecule type" value="Genomic_DNA"/>
</dbReference>
<comment type="caution">
    <text evidence="3">The sequence shown here is derived from an EMBL/GenBank/DDBJ whole genome shotgun (WGS) entry which is preliminary data.</text>
</comment>
<dbReference type="Gramene" id="GBG83425">
    <property type="protein sequence ID" value="GBG83425"/>
    <property type="gene ID" value="CBR_g37138"/>
</dbReference>
<dbReference type="PANTHER" id="PTHR34564">
    <property type="entry name" value="PEPTIDYL-PROLYL CIS-TRANS ISOMERASE G"/>
    <property type="match status" value="1"/>
</dbReference>
<dbReference type="AlphaFoldDB" id="A0A388LMG5"/>
<feature type="compositionally biased region" description="Basic and acidic residues" evidence="1">
    <location>
        <begin position="104"/>
        <end position="118"/>
    </location>
</feature>
<organism evidence="3 4">
    <name type="scientific">Chara braunii</name>
    <name type="common">Braun's stonewort</name>
    <dbReference type="NCBI Taxonomy" id="69332"/>
    <lineage>
        <taxon>Eukaryota</taxon>
        <taxon>Viridiplantae</taxon>
        <taxon>Streptophyta</taxon>
        <taxon>Charophyceae</taxon>
        <taxon>Charales</taxon>
        <taxon>Characeae</taxon>
        <taxon>Chara</taxon>
    </lineage>
</organism>
<feature type="chain" id="PRO_5017450156" evidence="2">
    <location>
        <begin position="21"/>
        <end position="309"/>
    </location>
</feature>
<sequence>MSRSMALVLVLLVLFLTSQSEWKPPRTATDLSGKKLNTEEDRIHKIQEDIILELTDENYRLKKLVEALNVQLHECKKRIPNRTLSGDASAGEVGEVGEVGDANSRTEERSQLEEKSGVEDGVLVETPQERAGAADSALAGVGGEPNTEGSGESDLEGGKAEATVEARENGSSSLEEGLGQRRRKAAEQLSDQLHGDTNGVSAVLDAGDDGRTVERTVDWVVPRSTLTSLSKVLGDVATSSSGQVSAEESATNVFVDGIRSGKEGGGPSRPIERRHGADQARVRWAKNTVLGGHRFKPLGRYGRAEVGSV</sequence>
<gene>
    <name evidence="3" type="ORF">CBR_g37138</name>
</gene>
<accession>A0A388LMG5</accession>
<keyword evidence="2" id="KW-0732">Signal</keyword>
<evidence type="ECO:0000256" key="1">
    <source>
        <dbReference type="SAM" id="MobiDB-lite"/>
    </source>
</evidence>
<feature type="signal peptide" evidence="2">
    <location>
        <begin position="1"/>
        <end position="20"/>
    </location>
</feature>
<feature type="region of interest" description="Disordered" evidence="1">
    <location>
        <begin position="257"/>
        <end position="280"/>
    </location>
</feature>
<dbReference type="PANTHER" id="PTHR34564:SF3">
    <property type="entry name" value="PEPTIDYL-PROLYL CIS-TRANS ISOMERASE G"/>
    <property type="match status" value="1"/>
</dbReference>
<feature type="region of interest" description="Disordered" evidence="1">
    <location>
        <begin position="82"/>
        <end position="205"/>
    </location>
</feature>
<evidence type="ECO:0000313" key="4">
    <source>
        <dbReference type="Proteomes" id="UP000265515"/>
    </source>
</evidence>